<evidence type="ECO:0000313" key="8">
    <source>
        <dbReference type="Proteomes" id="UP000472755"/>
    </source>
</evidence>
<dbReference type="Gene3D" id="3.40.50.1000">
    <property type="entry name" value="HAD superfamily/HAD-like"/>
    <property type="match status" value="1"/>
</dbReference>
<dbReference type="EMBL" id="LMUA01000018">
    <property type="protein sequence ID" value="KUE75672.1"/>
    <property type="molecule type" value="Genomic_DNA"/>
</dbReference>
<dbReference type="Proteomes" id="UP000032483">
    <property type="component" value="Unassembled WGS sequence"/>
</dbReference>
<evidence type="ECO:0000313" key="7">
    <source>
        <dbReference type="Proteomes" id="UP000449193"/>
    </source>
</evidence>
<dbReference type="InterPro" id="IPR036412">
    <property type="entry name" value="HAD-like_sf"/>
</dbReference>
<organism evidence="1 5">
    <name type="scientific">Ruthenibacterium lactatiformans</name>
    <dbReference type="NCBI Taxonomy" id="1550024"/>
    <lineage>
        <taxon>Bacteria</taxon>
        <taxon>Bacillati</taxon>
        <taxon>Bacillota</taxon>
        <taxon>Clostridia</taxon>
        <taxon>Eubacteriales</taxon>
        <taxon>Oscillospiraceae</taxon>
        <taxon>Ruthenibacterium</taxon>
    </lineage>
</organism>
<evidence type="ECO:0000313" key="5">
    <source>
        <dbReference type="Proteomes" id="UP000032483"/>
    </source>
</evidence>
<dbReference type="PRINTS" id="PR00413">
    <property type="entry name" value="HADHALOGNASE"/>
</dbReference>
<dbReference type="InterPro" id="IPR023214">
    <property type="entry name" value="HAD_sf"/>
</dbReference>
<dbReference type="SUPFAM" id="SSF56784">
    <property type="entry name" value="HAD-like"/>
    <property type="match status" value="1"/>
</dbReference>
<reference evidence="7 8" key="3">
    <citation type="journal article" date="2019" name="Nat. Med.">
        <title>A library of human gut bacterial isolates paired with longitudinal multiomics data enables mechanistic microbiome research.</title>
        <authorList>
            <person name="Poyet M."/>
            <person name="Groussin M."/>
            <person name="Gibbons S.M."/>
            <person name="Avila-Pacheco J."/>
            <person name="Jiang X."/>
            <person name="Kearney S.M."/>
            <person name="Perrotta A.R."/>
            <person name="Berdy B."/>
            <person name="Zhao S."/>
            <person name="Lieberman T.D."/>
            <person name="Swanson P.K."/>
            <person name="Smith M."/>
            <person name="Roesemann S."/>
            <person name="Alexander J.E."/>
            <person name="Rich S.A."/>
            <person name="Livny J."/>
            <person name="Vlamakis H."/>
            <person name="Clish C."/>
            <person name="Bullock K."/>
            <person name="Deik A."/>
            <person name="Scott J."/>
            <person name="Pierce K.A."/>
            <person name="Xavier R.J."/>
            <person name="Alm E.J."/>
        </authorList>
    </citation>
    <scope>NUCLEOTIDE SEQUENCE [LARGE SCALE GENOMIC DNA]</scope>
    <source>
        <strain evidence="3 8">BIOML-A4</strain>
        <strain evidence="4 7">BIOML-A7</strain>
    </source>
</reference>
<dbReference type="EMBL" id="WMZR01000009">
    <property type="protein sequence ID" value="MTS51543.1"/>
    <property type="molecule type" value="Genomic_DNA"/>
</dbReference>
<reference evidence="1" key="1">
    <citation type="submission" date="2015-02" db="EMBL/GenBank/DDBJ databases">
        <title>A novel member of the family Ruminococcaceae isolated from human feces.</title>
        <authorList>
            <person name="Shkoporov A.N."/>
            <person name="Chaplin A.V."/>
            <person name="Motuzova O.V."/>
            <person name="Kafarskaia L.I."/>
            <person name="Khokhlova E.V."/>
            <person name="Efimov B.A."/>
        </authorList>
    </citation>
    <scope>NUCLEOTIDE SEQUENCE [LARGE SCALE GENOMIC DNA]</scope>
    <source>
        <strain evidence="1">585-1</strain>
    </source>
</reference>
<dbReference type="RefSeq" id="WP_009325975.1">
    <property type="nucleotide sequence ID" value="NZ_CATXDA010000044.1"/>
</dbReference>
<evidence type="ECO:0000313" key="3">
    <source>
        <dbReference type="EMBL" id="MTS25734.1"/>
    </source>
</evidence>
<dbReference type="NCBIfam" id="TIGR01509">
    <property type="entry name" value="HAD-SF-IA-v3"/>
    <property type="match status" value="1"/>
</dbReference>
<reference evidence="2 6" key="2">
    <citation type="submission" date="2015-10" db="EMBL/GenBank/DDBJ databases">
        <title>A novel member of the family Ruminococcaceae isolated from human faeces.</title>
        <authorList>
            <person name="Shkoporov A.N."/>
            <person name="Chaplin A.V."/>
            <person name="Motuzova O.V."/>
            <person name="Kafarskaia L.I."/>
            <person name="Efimov B.A."/>
        </authorList>
    </citation>
    <scope>NUCLEOTIDE SEQUENCE [LARGE SCALE GENOMIC DNA]</scope>
    <source>
        <strain evidence="2 6">668</strain>
    </source>
</reference>
<protein>
    <submittedName>
        <fullName evidence="1 3">Hydrolase</fullName>
    </submittedName>
</protein>
<evidence type="ECO:0000313" key="6">
    <source>
        <dbReference type="Proteomes" id="UP000053433"/>
    </source>
</evidence>
<comment type="caution">
    <text evidence="1">The sequence shown here is derived from an EMBL/GenBank/DDBJ whole genome shotgun (WGS) entry which is preliminary data.</text>
</comment>
<dbReference type="Proteomes" id="UP000053433">
    <property type="component" value="Unassembled WGS sequence"/>
</dbReference>
<dbReference type="SFLD" id="SFLDS00003">
    <property type="entry name" value="Haloacid_Dehalogenase"/>
    <property type="match status" value="1"/>
</dbReference>
<dbReference type="PANTHER" id="PTHR43611">
    <property type="entry name" value="ALPHA-D-GLUCOSE 1-PHOSPHATE PHOSPHATASE"/>
    <property type="match status" value="1"/>
</dbReference>
<evidence type="ECO:0000313" key="1">
    <source>
        <dbReference type="EMBL" id="KJF41245.1"/>
    </source>
</evidence>
<accession>A0A0W7TP99</accession>
<dbReference type="CDD" id="cd02603">
    <property type="entry name" value="HAD_sEH-N_like"/>
    <property type="match status" value="1"/>
</dbReference>
<keyword evidence="1" id="KW-0378">Hydrolase</keyword>
<evidence type="ECO:0000313" key="4">
    <source>
        <dbReference type="EMBL" id="MTS51543.1"/>
    </source>
</evidence>
<name>A0A0D8J2R8_9FIRM</name>
<dbReference type="EMBL" id="JXXK01000002">
    <property type="protein sequence ID" value="KJF41245.1"/>
    <property type="molecule type" value="Genomic_DNA"/>
</dbReference>
<sequence length="218" mass="25051">MYKNIIFDLGGVVVDFDPREFLVDHFMNERVEDQLYDITFGSEEWLQMDAGLLTREEGDRIMREKGAALRRSFEVGVILDDWYDMLRTKDDTVQLIKRLKKRGYGVFYLSNISWDVLEMLQQRKFWQLFDGGVASCEVKLTKPDLRIYHALLAKYGLSAAESIFIDDNTANASAAFDADITGIHFKNVRTLQRALLSYGVESEKKLSRQKQAATVAAE</sequence>
<dbReference type="GO" id="GO:0016787">
    <property type="term" value="F:hydrolase activity"/>
    <property type="evidence" value="ECO:0007669"/>
    <property type="project" value="UniProtKB-KW"/>
</dbReference>
<dbReference type="AlphaFoldDB" id="A0A0D8J2R8"/>
<dbReference type="Proteomes" id="UP000449193">
    <property type="component" value="Unassembled WGS sequence"/>
</dbReference>
<keyword evidence="5" id="KW-1185">Reference proteome</keyword>
<dbReference type="PANTHER" id="PTHR43611:SF3">
    <property type="entry name" value="FLAVIN MONONUCLEOTIDE HYDROLASE 1, CHLOROPLATIC"/>
    <property type="match status" value="1"/>
</dbReference>
<dbReference type="Pfam" id="PF00702">
    <property type="entry name" value="Hydrolase"/>
    <property type="match status" value="1"/>
</dbReference>
<gene>
    <name evidence="2" type="ORF">ASJ35_12895</name>
    <name evidence="4" type="ORF">GMD52_08310</name>
    <name evidence="3" type="ORF">GMD59_00325</name>
    <name evidence="1" type="ORF">TQ39_02230</name>
</gene>
<dbReference type="Gene3D" id="1.10.150.240">
    <property type="entry name" value="Putative phosphatase, domain 2"/>
    <property type="match status" value="1"/>
</dbReference>
<dbReference type="InterPro" id="IPR006439">
    <property type="entry name" value="HAD-SF_hydro_IA"/>
</dbReference>
<dbReference type="Proteomes" id="UP000472755">
    <property type="component" value="Unassembled WGS sequence"/>
</dbReference>
<accession>A0A0D8J2R8</accession>
<proteinExistence type="predicted"/>
<dbReference type="InterPro" id="IPR023198">
    <property type="entry name" value="PGP-like_dom2"/>
</dbReference>
<dbReference type="EMBL" id="WMZU01000001">
    <property type="protein sequence ID" value="MTS25734.1"/>
    <property type="molecule type" value="Genomic_DNA"/>
</dbReference>
<dbReference type="SFLD" id="SFLDG01129">
    <property type="entry name" value="C1.5:_HAD__Beta-PGM__Phosphata"/>
    <property type="match status" value="1"/>
</dbReference>
<evidence type="ECO:0000313" key="2">
    <source>
        <dbReference type="EMBL" id="KUE75672.1"/>
    </source>
</evidence>